<dbReference type="InterPro" id="IPR033473">
    <property type="entry name" value="Atos-like_C"/>
</dbReference>
<dbReference type="SMART" id="SM01177">
    <property type="entry name" value="DUF4210"/>
    <property type="match status" value="1"/>
</dbReference>
<proteinExistence type="predicted"/>
<dbReference type="AlphaFoldDB" id="A0AAV1DZ26"/>
<dbReference type="PANTHER" id="PTHR13199">
    <property type="entry name" value="GH03947P"/>
    <property type="match status" value="1"/>
</dbReference>
<feature type="region of interest" description="Disordered" evidence="1">
    <location>
        <begin position="536"/>
        <end position="589"/>
    </location>
</feature>
<feature type="compositionally biased region" description="Basic and acidic residues" evidence="1">
    <location>
        <begin position="538"/>
        <end position="547"/>
    </location>
</feature>
<dbReference type="PANTHER" id="PTHR13199:SF11">
    <property type="entry name" value="PROTEIN ATOSSA"/>
    <property type="match status" value="1"/>
</dbReference>
<dbReference type="Pfam" id="PF13889">
    <property type="entry name" value="Chromosome_seg"/>
    <property type="match status" value="1"/>
</dbReference>
<reference evidence="3" key="1">
    <citation type="submission" date="2023-03" db="EMBL/GenBank/DDBJ databases">
        <authorList>
            <person name="Julca I."/>
        </authorList>
    </citation>
    <scope>NUCLEOTIDE SEQUENCE</scope>
</reference>
<evidence type="ECO:0000313" key="3">
    <source>
        <dbReference type="EMBL" id="CAI9113168.1"/>
    </source>
</evidence>
<feature type="domain" description="Atos-like conserved" evidence="2">
    <location>
        <begin position="395"/>
        <end position="454"/>
    </location>
</feature>
<name>A0AAV1DZ26_OLDCO</name>
<dbReference type="EMBL" id="OX459124">
    <property type="protein sequence ID" value="CAI9113168.1"/>
    <property type="molecule type" value="Genomic_DNA"/>
</dbReference>
<dbReference type="Proteomes" id="UP001161247">
    <property type="component" value="Chromosome 7"/>
</dbReference>
<dbReference type="InterPro" id="IPR051506">
    <property type="entry name" value="ATOS_Transcription_Regulators"/>
</dbReference>
<evidence type="ECO:0000259" key="2">
    <source>
        <dbReference type="SMART" id="SM01177"/>
    </source>
</evidence>
<organism evidence="3 4">
    <name type="scientific">Oldenlandia corymbosa var. corymbosa</name>
    <dbReference type="NCBI Taxonomy" id="529605"/>
    <lineage>
        <taxon>Eukaryota</taxon>
        <taxon>Viridiplantae</taxon>
        <taxon>Streptophyta</taxon>
        <taxon>Embryophyta</taxon>
        <taxon>Tracheophyta</taxon>
        <taxon>Spermatophyta</taxon>
        <taxon>Magnoliopsida</taxon>
        <taxon>eudicotyledons</taxon>
        <taxon>Gunneridae</taxon>
        <taxon>Pentapetalae</taxon>
        <taxon>asterids</taxon>
        <taxon>lamiids</taxon>
        <taxon>Gentianales</taxon>
        <taxon>Rubiaceae</taxon>
        <taxon>Rubioideae</taxon>
        <taxon>Spermacoceae</taxon>
        <taxon>Hedyotis-Oldenlandia complex</taxon>
        <taxon>Oldenlandia</taxon>
    </lineage>
</organism>
<protein>
    <submittedName>
        <fullName evidence="3">OLC1v1013725C3</fullName>
    </submittedName>
</protein>
<evidence type="ECO:0000313" key="4">
    <source>
        <dbReference type="Proteomes" id="UP001161247"/>
    </source>
</evidence>
<dbReference type="InterPro" id="IPR025261">
    <property type="entry name" value="Atos-like_cons_dom"/>
</dbReference>
<sequence length="705" mass="76502">MGLPQVSSGGIAEEVTASFSAFTQAPPLLAGVSCCDMGELHIGHKNNHLLGDFCCSSSREFSNNGDVTNVHKDGLANPHRLRIGAGAKNFGTHNAGKVAYTPVSRVVGFESNGVSTPPIDVFDGKAASRPVPVFGMTDGMAEANGFWIRKQLFSPLNNLRLPNEFDGGDIRMDTPRRKILSNSGDSGVEVQDKISGTSNLENVHNLFLSRTKFLEFNSIHNHNGGKSSSMITDGPLIEEGTYHSNLLLSSSPVVNSYGKTAYRQSAVGAIDIEQKTKVPPSLSLSPLGRKSCSGTKTLVEHGGALEFDESSLMLNDIRQSLEEHISSMSSSRTGKDSKLGSETFEDVDVFQMSLEPLTPESVSCTRGNLAVDSTCGIQCAKLGRSLSGLSVRRSLVGSFEESLLSGRLASGIVNQKIDGFLAVLSITGGSFSPKPQKLPFSVTSVDGENYLLYYSSIDIGGQSLCNKYKGPQLKRSLSSNGSQTENGRLRVPMKGRIQLVLSNPERTPVHTFLCNYDLSDMPSGTKTFLRQKATLALDRGRNSDSKKGSKPTSNLKNLDSLPREGGLLNPDSFDPVQGLDTNQNKRSGDMENVATVTSALTESTYSNCNSKVNESNACAGVLRYALHARFMCPHPKKHSKSFQRCKSDTSAAPGRKRTDLEVDRRFYLYSDLRVVFPQRQTDADEGKLQVEYHYPSDPKYFDLDN</sequence>
<accession>A0AAV1DZ26</accession>
<keyword evidence="4" id="KW-1185">Reference proteome</keyword>
<evidence type="ECO:0000256" key="1">
    <source>
        <dbReference type="SAM" id="MobiDB-lite"/>
    </source>
</evidence>
<gene>
    <name evidence="3" type="ORF">OLC1_LOCUS20226</name>
</gene>